<comment type="caution">
    <text evidence="2">The sequence shown here is derived from an EMBL/GenBank/DDBJ whole genome shotgun (WGS) entry which is preliminary data.</text>
</comment>
<reference evidence="3" key="1">
    <citation type="journal article" date="2019" name="Int. J. Syst. Evol. Microbiol.">
        <title>The Global Catalogue of Microorganisms (GCM) 10K type strain sequencing project: providing services to taxonomists for standard genome sequencing and annotation.</title>
        <authorList>
            <consortium name="The Broad Institute Genomics Platform"/>
            <consortium name="The Broad Institute Genome Sequencing Center for Infectious Disease"/>
            <person name="Wu L."/>
            <person name="Ma J."/>
        </authorList>
    </citation>
    <scope>NUCLEOTIDE SEQUENCE [LARGE SCALE GENOMIC DNA]</scope>
    <source>
        <strain evidence="3">KCTC 32239</strain>
    </source>
</reference>
<evidence type="ECO:0000256" key="1">
    <source>
        <dbReference type="SAM" id="SignalP"/>
    </source>
</evidence>
<dbReference type="Proteomes" id="UP000619761">
    <property type="component" value="Unassembled WGS sequence"/>
</dbReference>
<gene>
    <name evidence="2" type="ORF">GCM10011613_11800</name>
</gene>
<dbReference type="RefSeq" id="WP_189416695.1">
    <property type="nucleotide sequence ID" value="NZ_BMYZ01000001.1"/>
</dbReference>
<evidence type="ECO:0008006" key="4">
    <source>
        <dbReference type="Google" id="ProtNLM"/>
    </source>
</evidence>
<dbReference type="EMBL" id="BMYZ01000001">
    <property type="protein sequence ID" value="GGY69126.1"/>
    <property type="molecule type" value="Genomic_DNA"/>
</dbReference>
<accession>A0ABQ3AWQ5</accession>
<proteinExistence type="predicted"/>
<keyword evidence="3" id="KW-1185">Reference proteome</keyword>
<organism evidence="2 3">
    <name type="scientific">Cellvibrio zantedeschiae</name>
    <dbReference type="NCBI Taxonomy" id="1237077"/>
    <lineage>
        <taxon>Bacteria</taxon>
        <taxon>Pseudomonadati</taxon>
        <taxon>Pseudomonadota</taxon>
        <taxon>Gammaproteobacteria</taxon>
        <taxon>Cellvibrionales</taxon>
        <taxon>Cellvibrionaceae</taxon>
        <taxon>Cellvibrio</taxon>
    </lineage>
</organism>
<feature type="signal peptide" evidence="1">
    <location>
        <begin position="1"/>
        <end position="19"/>
    </location>
</feature>
<evidence type="ECO:0000313" key="3">
    <source>
        <dbReference type="Proteomes" id="UP000619761"/>
    </source>
</evidence>
<name>A0ABQ3AWQ5_9GAMM</name>
<keyword evidence="1" id="KW-0732">Signal</keyword>
<protein>
    <recommendedName>
        <fullName evidence="4">Outer membrane lipoprotein-sorting protein</fullName>
    </recommendedName>
</protein>
<evidence type="ECO:0000313" key="2">
    <source>
        <dbReference type="EMBL" id="GGY69126.1"/>
    </source>
</evidence>
<sequence length="223" mass="25525">MKKILVCVGILFLAKAAIAAPLSAIMTFESMTLTSDGVKKQTQFQERFIRDTNVIWTERIVPMAVHHDHVHEPASDHEHHHDLNFATAGKWIVRDNNNQIKFAFVRSDEKKIIAPRVSEYGTLGFDGEWETAYYLVNRAALKKMQILKKSSAEGTNWYEKKDATQFTRILWDERKEIPLSIETTRFDGTMSNKITLALTPAPLTLPWSKLAAYQTIAYEDLLD</sequence>
<feature type="chain" id="PRO_5046180447" description="Outer membrane lipoprotein-sorting protein" evidence="1">
    <location>
        <begin position="20"/>
        <end position="223"/>
    </location>
</feature>